<evidence type="ECO:0000313" key="4">
    <source>
        <dbReference type="Proteomes" id="UP000677457"/>
    </source>
</evidence>
<name>A0A542XKP3_SALAC</name>
<reference evidence="1 4" key="2">
    <citation type="submission" date="2021-03" db="EMBL/GenBank/DDBJ databases">
        <title>Whole genome shotgun sequence of Salinispora arenicola NBRC 105043.</title>
        <authorList>
            <person name="Komaki H."/>
            <person name="Tamura T."/>
        </authorList>
    </citation>
    <scope>NUCLEOTIDE SEQUENCE [LARGE SCALE GENOMIC DNA]</scope>
    <source>
        <strain evidence="1 4">NBRC 105043</strain>
    </source>
</reference>
<dbReference type="EMBL" id="VFOL01000001">
    <property type="protein sequence ID" value="TQL36432.1"/>
    <property type="molecule type" value="Genomic_DNA"/>
</dbReference>
<keyword evidence="4" id="KW-1185">Reference proteome</keyword>
<evidence type="ECO:0000313" key="2">
    <source>
        <dbReference type="EMBL" id="TQL36432.1"/>
    </source>
</evidence>
<keyword evidence="2" id="KW-0808">Transferase</keyword>
<keyword evidence="2" id="KW-0489">Methyltransferase</keyword>
<dbReference type="GO" id="GO:0032259">
    <property type="term" value="P:methylation"/>
    <property type="evidence" value="ECO:0007669"/>
    <property type="project" value="UniProtKB-KW"/>
</dbReference>
<dbReference type="EMBL" id="BOQM01000069">
    <property type="protein sequence ID" value="GIM88185.1"/>
    <property type="molecule type" value="Genomic_DNA"/>
</dbReference>
<gene>
    <name evidence="2" type="ORF">FB564_1528</name>
    <name evidence="1" type="ORF">Sar04_49210</name>
</gene>
<protein>
    <submittedName>
        <fullName evidence="2">S-adenosyl methyltransferase</fullName>
    </submittedName>
</protein>
<dbReference type="GeneID" id="93770824"/>
<comment type="caution">
    <text evidence="2">The sequence shown here is derived from an EMBL/GenBank/DDBJ whole genome shotgun (WGS) entry which is preliminary data.</text>
</comment>
<dbReference type="Pfam" id="PF04672">
    <property type="entry name" value="Methyltransf_19"/>
    <property type="match status" value="1"/>
</dbReference>
<dbReference type="AlphaFoldDB" id="A0A542XKP3"/>
<dbReference type="InterPro" id="IPR029063">
    <property type="entry name" value="SAM-dependent_MTases_sf"/>
</dbReference>
<dbReference type="Proteomes" id="UP000315983">
    <property type="component" value="Unassembled WGS sequence"/>
</dbReference>
<dbReference type="SUPFAM" id="SSF53335">
    <property type="entry name" value="S-adenosyl-L-methionine-dependent methyltransferases"/>
    <property type="match status" value="1"/>
</dbReference>
<accession>A0A542XKP3</accession>
<dbReference type="RefSeq" id="WP_016814134.1">
    <property type="nucleotide sequence ID" value="NZ_BOQM01000069.1"/>
</dbReference>
<evidence type="ECO:0000313" key="1">
    <source>
        <dbReference type="EMBL" id="GIM88185.1"/>
    </source>
</evidence>
<evidence type="ECO:0000313" key="3">
    <source>
        <dbReference type="Proteomes" id="UP000315983"/>
    </source>
</evidence>
<dbReference type="InterPro" id="IPR006764">
    <property type="entry name" value="SAM_dep_MeTrfase_SAV2177_type"/>
</dbReference>
<dbReference type="Gene3D" id="3.40.50.150">
    <property type="entry name" value="Vaccinia Virus protein VP39"/>
    <property type="match status" value="1"/>
</dbReference>
<proteinExistence type="predicted"/>
<dbReference type="GO" id="GO:0008168">
    <property type="term" value="F:methyltransferase activity"/>
    <property type="evidence" value="ECO:0007669"/>
    <property type="project" value="UniProtKB-KW"/>
</dbReference>
<reference evidence="2 3" key="1">
    <citation type="submission" date="2019-06" db="EMBL/GenBank/DDBJ databases">
        <title>Sequencing the genomes of 1000 actinobacteria strains.</title>
        <authorList>
            <person name="Klenk H.-P."/>
        </authorList>
    </citation>
    <scope>NUCLEOTIDE SEQUENCE [LARGE SCALE GENOMIC DNA]</scope>
    <source>
        <strain evidence="2 3">DSM 44819</strain>
    </source>
</reference>
<organism evidence="2 3">
    <name type="scientific">Salinispora arenicola</name>
    <dbReference type="NCBI Taxonomy" id="168697"/>
    <lineage>
        <taxon>Bacteria</taxon>
        <taxon>Bacillati</taxon>
        <taxon>Actinomycetota</taxon>
        <taxon>Actinomycetes</taxon>
        <taxon>Micromonosporales</taxon>
        <taxon>Micromonosporaceae</taxon>
        <taxon>Salinispora</taxon>
    </lineage>
</organism>
<sequence>MTKNASKQAQIPNSGRIIDHWRGGVHHLPADAEAAKAFCDLYPGFPQVYRTLQEFVGRAAQAVADEGVNQFLLLGAGIPTQGNVHEVLPGARVLYTDIDAVNIALGSEILATTQGVEYTYCDATDLGTLDQESMERVLDPTAPIGIILTGITVSLQADAAHKLLSDIFDWAPTGSYLMVDFDGEALASYPVIKERIIDQADKPLHLRGPEQIRPLLGRWQLTDDGICPVDTWRNPAPQPDKVFMYGCVSYKP</sequence>
<dbReference type="Proteomes" id="UP000677457">
    <property type="component" value="Unassembled WGS sequence"/>
</dbReference>